<feature type="region of interest" description="Disordered" evidence="1">
    <location>
        <begin position="171"/>
        <end position="214"/>
    </location>
</feature>
<feature type="compositionally biased region" description="Polar residues" evidence="1">
    <location>
        <begin position="15"/>
        <end position="24"/>
    </location>
</feature>
<feature type="compositionally biased region" description="Polar residues" evidence="1">
    <location>
        <begin position="50"/>
        <end position="69"/>
    </location>
</feature>
<dbReference type="Proteomes" id="UP000597762">
    <property type="component" value="Unassembled WGS sequence"/>
</dbReference>
<name>A0A812B1A4_ACAPH</name>
<accession>A0A812B1A4</accession>
<feature type="compositionally biased region" description="Polar residues" evidence="1">
    <location>
        <begin position="90"/>
        <end position="120"/>
    </location>
</feature>
<gene>
    <name evidence="2" type="ORF">SPHA_8441</name>
</gene>
<keyword evidence="3" id="KW-1185">Reference proteome</keyword>
<dbReference type="EMBL" id="CAHIKZ030000273">
    <property type="protein sequence ID" value="CAE1165412.1"/>
    <property type="molecule type" value="Genomic_DNA"/>
</dbReference>
<evidence type="ECO:0000313" key="2">
    <source>
        <dbReference type="EMBL" id="CAE1165412.1"/>
    </source>
</evidence>
<organism evidence="2 3">
    <name type="scientific">Acanthosepion pharaonis</name>
    <name type="common">Pharaoh cuttlefish</name>
    <name type="synonym">Sepia pharaonis</name>
    <dbReference type="NCBI Taxonomy" id="158019"/>
    <lineage>
        <taxon>Eukaryota</taxon>
        <taxon>Metazoa</taxon>
        <taxon>Spiralia</taxon>
        <taxon>Lophotrochozoa</taxon>
        <taxon>Mollusca</taxon>
        <taxon>Cephalopoda</taxon>
        <taxon>Coleoidea</taxon>
        <taxon>Decapodiformes</taxon>
        <taxon>Sepiida</taxon>
        <taxon>Sepiina</taxon>
        <taxon>Sepiidae</taxon>
        <taxon>Acanthosepion</taxon>
    </lineage>
</organism>
<feature type="compositionally biased region" description="Basic and acidic residues" evidence="1">
    <location>
        <begin position="70"/>
        <end position="89"/>
    </location>
</feature>
<sequence length="214" mass="24133">MYMSDQRHLMCPSKQGISWPTAVSKTHADKIRNAHINQQSRESHSAEKLPNQQKRSASLPPAQTLTQREPQGHRQEETILPNDTRHRPQEISSFDYHNQPSPKSSYRGTGGSNKSDVNTSQEEDTVEVYTSQYCNPRSKQIGQPTQETEMKPLAETVNYPSDTTIVARGFYTPNITQNTDNKDSVTEDSNSSDISQQSTGNIYRNPRPLPPVPH</sequence>
<feature type="region of interest" description="Disordered" evidence="1">
    <location>
        <begin position="1"/>
        <end position="129"/>
    </location>
</feature>
<evidence type="ECO:0000313" key="3">
    <source>
        <dbReference type="Proteomes" id="UP000597762"/>
    </source>
</evidence>
<evidence type="ECO:0000256" key="1">
    <source>
        <dbReference type="SAM" id="MobiDB-lite"/>
    </source>
</evidence>
<reference evidence="2" key="1">
    <citation type="submission" date="2021-01" db="EMBL/GenBank/DDBJ databases">
        <authorList>
            <person name="Li R."/>
            <person name="Bekaert M."/>
        </authorList>
    </citation>
    <scope>NUCLEOTIDE SEQUENCE</scope>
    <source>
        <strain evidence="2">Farmed</strain>
    </source>
</reference>
<proteinExistence type="predicted"/>
<comment type="caution">
    <text evidence="2">The sequence shown here is derived from an EMBL/GenBank/DDBJ whole genome shotgun (WGS) entry which is preliminary data.</text>
</comment>
<protein>
    <submittedName>
        <fullName evidence="2">Uncharacterized protein</fullName>
    </submittedName>
</protein>
<dbReference type="AlphaFoldDB" id="A0A812B1A4"/>
<feature type="compositionally biased region" description="Polar residues" evidence="1">
    <location>
        <begin position="187"/>
        <end position="202"/>
    </location>
</feature>